<gene>
    <name evidence="1" type="ORF">E6H05_14165</name>
</gene>
<dbReference type="Proteomes" id="UP000318834">
    <property type="component" value="Unassembled WGS sequence"/>
</dbReference>
<reference evidence="1 2" key="1">
    <citation type="journal article" date="2019" name="Nat. Microbiol.">
        <title>Mediterranean grassland soil C-N compound turnover is dependent on rainfall and depth, and is mediated by genomically divergent microorganisms.</title>
        <authorList>
            <person name="Diamond S."/>
            <person name="Andeer P.F."/>
            <person name="Li Z."/>
            <person name="Crits-Christoph A."/>
            <person name="Burstein D."/>
            <person name="Anantharaman K."/>
            <person name="Lane K.R."/>
            <person name="Thomas B.C."/>
            <person name="Pan C."/>
            <person name="Northen T.R."/>
            <person name="Banfield J.F."/>
        </authorList>
    </citation>
    <scope>NUCLEOTIDE SEQUENCE [LARGE SCALE GENOMIC DNA]</scope>
    <source>
        <strain evidence="1">NP_8</strain>
    </source>
</reference>
<name>A0A537IFW0_9BACT</name>
<dbReference type="Gene3D" id="3.10.450.50">
    <property type="match status" value="1"/>
</dbReference>
<dbReference type="InterPro" id="IPR032710">
    <property type="entry name" value="NTF2-like_dom_sf"/>
</dbReference>
<proteinExistence type="predicted"/>
<dbReference type="GO" id="GO:0030638">
    <property type="term" value="P:polyketide metabolic process"/>
    <property type="evidence" value="ECO:0007669"/>
    <property type="project" value="InterPro"/>
</dbReference>
<evidence type="ECO:0000313" key="1">
    <source>
        <dbReference type="EMBL" id="TMI70143.1"/>
    </source>
</evidence>
<dbReference type="SUPFAM" id="SSF54427">
    <property type="entry name" value="NTF2-like"/>
    <property type="match status" value="1"/>
</dbReference>
<dbReference type="AlphaFoldDB" id="A0A537IFW0"/>
<protein>
    <submittedName>
        <fullName evidence="1">Ester cyclase</fullName>
    </submittedName>
</protein>
<sequence length="143" mass="15625">MSEEENKAIVRRVNDEVWNMGNLEAIDELIADDFVTTVIGAPEQIRGPDGFRDFVLMYRKAFPDLRLTIDDQIAEGETVVTRWTATGTHEGELMGIPPTGKQATTAGININRISGGQLVDGWGIFDQLGLLQQIGAVPVATQV</sequence>
<accession>A0A537IFW0</accession>
<dbReference type="InterPro" id="IPR009959">
    <property type="entry name" value="Cyclase_SnoaL-like"/>
</dbReference>
<comment type="caution">
    <text evidence="1">The sequence shown here is derived from an EMBL/GenBank/DDBJ whole genome shotgun (WGS) entry which is preliminary data.</text>
</comment>
<evidence type="ECO:0000313" key="2">
    <source>
        <dbReference type="Proteomes" id="UP000318834"/>
    </source>
</evidence>
<dbReference type="PANTHER" id="PTHR38436:SF1">
    <property type="entry name" value="ESTER CYCLASE"/>
    <property type="match status" value="1"/>
</dbReference>
<dbReference type="PANTHER" id="PTHR38436">
    <property type="entry name" value="POLYKETIDE CYCLASE SNOAL-LIKE DOMAIN"/>
    <property type="match status" value="1"/>
</dbReference>
<dbReference type="EMBL" id="VBAP01000166">
    <property type="protein sequence ID" value="TMI70143.1"/>
    <property type="molecule type" value="Genomic_DNA"/>
</dbReference>
<organism evidence="1 2">
    <name type="scientific">Candidatus Segetimicrobium genomatis</name>
    <dbReference type="NCBI Taxonomy" id="2569760"/>
    <lineage>
        <taxon>Bacteria</taxon>
        <taxon>Bacillati</taxon>
        <taxon>Candidatus Sysuimicrobiota</taxon>
        <taxon>Candidatus Sysuimicrobiia</taxon>
        <taxon>Candidatus Sysuimicrobiales</taxon>
        <taxon>Candidatus Segetimicrobiaceae</taxon>
        <taxon>Candidatus Segetimicrobium</taxon>
    </lineage>
</organism>
<dbReference type="Pfam" id="PF07366">
    <property type="entry name" value="SnoaL"/>
    <property type="match status" value="1"/>
</dbReference>